<evidence type="ECO:0000313" key="1">
    <source>
        <dbReference type="EMBL" id="KAG8047995.1"/>
    </source>
</evidence>
<dbReference type="AlphaFoldDB" id="A0A8J5RPR6"/>
<sequence>MREVESVAAGTFGVATRAVVFLRMQRLGTAAKQSRLCAYNVLARQPRGSSSCACSVNVRQPCRSSSAHTDVYRVEHATRAAGTRVSERLYGGSFWLMRSGGIDDAWSRCVLISCMLWRKGSKALD</sequence>
<reference evidence="1" key="1">
    <citation type="journal article" date="2021" name="bioRxiv">
        <title>Whole Genome Assembly and Annotation of Northern Wild Rice, Zizania palustris L., Supports a Whole Genome Duplication in the Zizania Genus.</title>
        <authorList>
            <person name="Haas M."/>
            <person name="Kono T."/>
            <person name="Macchietto M."/>
            <person name="Millas R."/>
            <person name="McGilp L."/>
            <person name="Shao M."/>
            <person name="Duquette J."/>
            <person name="Hirsch C.N."/>
            <person name="Kimball J."/>
        </authorList>
    </citation>
    <scope>NUCLEOTIDE SEQUENCE</scope>
    <source>
        <tissue evidence="1">Fresh leaf tissue</tissue>
    </source>
</reference>
<name>A0A8J5RPR6_ZIZPA</name>
<evidence type="ECO:0000313" key="2">
    <source>
        <dbReference type="Proteomes" id="UP000729402"/>
    </source>
</evidence>
<protein>
    <submittedName>
        <fullName evidence="1">Uncharacterized protein</fullName>
    </submittedName>
</protein>
<dbReference type="Proteomes" id="UP000729402">
    <property type="component" value="Unassembled WGS sequence"/>
</dbReference>
<dbReference type="EMBL" id="JAAALK010000290">
    <property type="protein sequence ID" value="KAG8047995.1"/>
    <property type="molecule type" value="Genomic_DNA"/>
</dbReference>
<comment type="caution">
    <text evidence="1">The sequence shown here is derived from an EMBL/GenBank/DDBJ whole genome shotgun (WGS) entry which is preliminary data.</text>
</comment>
<organism evidence="1 2">
    <name type="scientific">Zizania palustris</name>
    <name type="common">Northern wild rice</name>
    <dbReference type="NCBI Taxonomy" id="103762"/>
    <lineage>
        <taxon>Eukaryota</taxon>
        <taxon>Viridiplantae</taxon>
        <taxon>Streptophyta</taxon>
        <taxon>Embryophyta</taxon>
        <taxon>Tracheophyta</taxon>
        <taxon>Spermatophyta</taxon>
        <taxon>Magnoliopsida</taxon>
        <taxon>Liliopsida</taxon>
        <taxon>Poales</taxon>
        <taxon>Poaceae</taxon>
        <taxon>BOP clade</taxon>
        <taxon>Oryzoideae</taxon>
        <taxon>Oryzeae</taxon>
        <taxon>Zizaniinae</taxon>
        <taxon>Zizania</taxon>
    </lineage>
</organism>
<gene>
    <name evidence="1" type="ORF">GUJ93_ZPchr0008g14038</name>
</gene>
<accession>A0A8J5RPR6</accession>
<proteinExistence type="predicted"/>
<keyword evidence="2" id="KW-1185">Reference proteome</keyword>
<reference evidence="1" key="2">
    <citation type="submission" date="2021-02" db="EMBL/GenBank/DDBJ databases">
        <authorList>
            <person name="Kimball J.A."/>
            <person name="Haas M.W."/>
            <person name="Macchietto M."/>
            <person name="Kono T."/>
            <person name="Duquette J."/>
            <person name="Shao M."/>
        </authorList>
    </citation>
    <scope>NUCLEOTIDE SEQUENCE</scope>
    <source>
        <tissue evidence="1">Fresh leaf tissue</tissue>
    </source>
</reference>